<proteinExistence type="predicted"/>
<reference evidence="2" key="1">
    <citation type="submission" date="2022-11" db="UniProtKB">
        <authorList>
            <consortium name="WormBaseParasite"/>
        </authorList>
    </citation>
    <scope>IDENTIFICATION</scope>
</reference>
<sequence>MMISSFSSSSNSYFSPPFPKLFVRPRPPVRRLPNELLNELAKFASYDVLEQSCTANARLLAVFRPVLQQKDTKLCSLYFDDVRSLSVRLKQWTARSDSLRKFVVLRASVDSKWCEDAAQAKRDLWTVNRARVTSRGVIADLRDLRALLDEFASTLTKISEGRLLKHASVSRDWPRSFNLGASSTARFRANRSHLIVAALAMPKAALDSWLNKDLPRLKGMVQGLGQLLRDQFDGEAIMCQNRYNGCVNFLTKCDNRLMVLIASLK</sequence>
<organism evidence="1 2">
    <name type="scientific">Globodera rostochiensis</name>
    <name type="common">Golden nematode worm</name>
    <name type="synonym">Heterodera rostochiensis</name>
    <dbReference type="NCBI Taxonomy" id="31243"/>
    <lineage>
        <taxon>Eukaryota</taxon>
        <taxon>Metazoa</taxon>
        <taxon>Ecdysozoa</taxon>
        <taxon>Nematoda</taxon>
        <taxon>Chromadorea</taxon>
        <taxon>Rhabditida</taxon>
        <taxon>Tylenchina</taxon>
        <taxon>Tylenchomorpha</taxon>
        <taxon>Tylenchoidea</taxon>
        <taxon>Heteroderidae</taxon>
        <taxon>Heteroderinae</taxon>
        <taxon>Globodera</taxon>
    </lineage>
</organism>
<evidence type="ECO:0000313" key="1">
    <source>
        <dbReference type="Proteomes" id="UP000887572"/>
    </source>
</evidence>
<keyword evidence="1" id="KW-1185">Reference proteome</keyword>
<evidence type="ECO:0000313" key="2">
    <source>
        <dbReference type="WBParaSite" id="Gr19_v10_g12581.t1"/>
    </source>
</evidence>
<name>A0A914H0U1_GLORO</name>
<protein>
    <submittedName>
        <fullName evidence="2">F-box domain-containing protein</fullName>
    </submittedName>
</protein>
<accession>A0A914H0U1</accession>
<dbReference type="WBParaSite" id="Gr19_v10_g12581.t1">
    <property type="protein sequence ID" value="Gr19_v10_g12581.t1"/>
    <property type="gene ID" value="Gr19_v10_g12581"/>
</dbReference>
<dbReference type="AlphaFoldDB" id="A0A914H0U1"/>
<dbReference type="Proteomes" id="UP000887572">
    <property type="component" value="Unplaced"/>
</dbReference>